<accession>A0ABQ7W2A4</accession>
<dbReference type="Proteomes" id="UP000826656">
    <property type="component" value="Unassembled WGS sequence"/>
</dbReference>
<keyword evidence="7" id="KW-0381">Hypersensitive response</keyword>
<keyword evidence="13" id="KW-0472">Membrane</keyword>
<evidence type="ECO:0000256" key="2">
    <source>
        <dbReference type="ARBA" id="ARBA00004170"/>
    </source>
</evidence>
<keyword evidence="10" id="KW-0611">Plant defense</keyword>
<evidence type="ECO:0000256" key="6">
    <source>
        <dbReference type="ARBA" id="ARBA00022614"/>
    </source>
</evidence>
<dbReference type="InterPro" id="IPR055414">
    <property type="entry name" value="LRR_R13L4/SHOC2-like"/>
</dbReference>
<dbReference type="InterPro" id="IPR036388">
    <property type="entry name" value="WH-like_DNA-bd_sf"/>
</dbReference>
<dbReference type="PANTHER" id="PTHR23155">
    <property type="entry name" value="DISEASE RESISTANCE PROTEIN RP"/>
    <property type="match status" value="1"/>
</dbReference>
<feature type="domain" description="Disease resistance protein winged helix" evidence="15">
    <location>
        <begin position="454"/>
        <end position="525"/>
    </location>
</feature>
<evidence type="ECO:0000256" key="12">
    <source>
        <dbReference type="ARBA" id="ARBA00023054"/>
    </source>
</evidence>
<name>A0ABQ7W2A4_SOLTU</name>
<organism evidence="17 18">
    <name type="scientific">Solanum tuberosum</name>
    <name type="common">Potato</name>
    <dbReference type="NCBI Taxonomy" id="4113"/>
    <lineage>
        <taxon>Eukaryota</taxon>
        <taxon>Viridiplantae</taxon>
        <taxon>Streptophyta</taxon>
        <taxon>Embryophyta</taxon>
        <taxon>Tracheophyta</taxon>
        <taxon>Spermatophyta</taxon>
        <taxon>Magnoliopsida</taxon>
        <taxon>eudicotyledons</taxon>
        <taxon>Gunneridae</taxon>
        <taxon>Pentapetalae</taxon>
        <taxon>asterids</taxon>
        <taxon>lamiids</taxon>
        <taxon>Solanales</taxon>
        <taxon>Solanaceae</taxon>
        <taxon>Solanoideae</taxon>
        <taxon>Solaneae</taxon>
        <taxon>Solanum</taxon>
    </lineage>
</organism>
<comment type="function">
    <text evidence="1">Confers resistance to late blight (Phytophthora infestans) races carrying the avirulence gene Avr1. Resistance proteins guard the plant against pathogens that contain an appropriate avirulence protein via an indirect interaction with this avirulence protein. That triggers a defense system including the hypersensitive response, which restricts the pathogen growth.</text>
</comment>
<dbReference type="Gene3D" id="1.10.10.10">
    <property type="entry name" value="Winged helix-like DNA-binding domain superfamily/Winged helix DNA-binding domain"/>
    <property type="match status" value="1"/>
</dbReference>
<dbReference type="SUPFAM" id="SSF52058">
    <property type="entry name" value="L domain-like"/>
    <property type="match status" value="1"/>
</dbReference>
<keyword evidence="6" id="KW-0433">Leucine-rich repeat</keyword>
<dbReference type="InterPro" id="IPR027417">
    <property type="entry name" value="P-loop_NTPase"/>
</dbReference>
<dbReference type="Pfam" id="PF00931">
    <property type="entry name" value="NB-ARC"/>
    <property type="match status" value="1"/>
</dbReference>
<dbReference type="EMBL" id="JAIVGD010000005">
    <property type="protein sequence ID" value="KAH0774150.1"/>
    <property type="molecule type" value="Genomic_DNA"/>
</dbReference>
<evidence type="ECO:0000256" key="5">
    <source>
        <dbReference type="ARBA" id="ARBA00022490"/>
    </source>
</evidence>
<keyword evidence="11" id="KW-0067">ATP-binding</keyword>
<dbReference type="InterPro" id="IPR032675">
    <property type="entry name" value="LRR_dom_sf"/>
</dbReference>
<evidence type="ECO:0000259" key="16">
    <source>
        <dbReference type="Pfam" id="PF23598"/>
    </source>
</evidence>
<evidence type="ECO:0000313" key="18">
    <source>
        <dbReference type="Proteomes" id="UP000826656"/>
    </source>
</evidence>
<dbReference type="Gene3D" id="1.10.8.430">
    <property type="entry name" value="Helical domain of apoptotic protease-activating factors"/>
    <property type="match status" value="1"/>
</dbReference>
<comment type="subcellular location">
    <subcellularLocation>
        <location evidence="3">Cytoplasm</location>
    </subcellularLocation>
    <subcellularLocation>
        <location evidence="2">Membrane</location>
        <topology evidence="2">Peripheral membrane protein</topology>
    </subcellularLocation>
</comment>
<dbReference type="SUPFAM" id="SSF52540">
    <property type="entry name" value="P-loop containing nucleoside triphosphate hydrolases"/>
    <property type="match status" value="1"/>
</dbReference>
<evidence type="ECO:0000256" key="1">
    <source>
        <dbReference type="ARBA" id="ARBA00002074"/>
    </source>
</evidence>
<evidence type="ECO:0000256" key="7">
    <source>
        <dbReference type="ARBA" id="ARBA00022667"/>
    </source>
</evidence>
<dbReference type="Pfam" id="PF23598">
    <property type="entry name" value="LRR_14"/>
    <property type="match status" value="1"/>
</dbReference>
<evidence type="ECO:0008006" key="19">
    <source>
        <dbReference type="Google" id="ProtNLM"/>
    </source>
</evidence>
<dbReference type="Gene3D" id="3.80.10.10">
    <property type="entry name" value="Ribonuclease Inhibitor"/>
    <property type="match status" value="1"/>
</dbReference>
<sequence length="731" mass="83933">MAIVAINSLMITIQQSMQVTGCHLQSFYEKLESLIAIMEKPCSITGDLEALASLELQIAGVAYRAEDEIDAKSIEVIRTKTETLRGKAFWKLCCYMEQVVEHIDSIMKEWMAIRDGCNNIKDFMIVLASSKCFLAKTEMIQGLAFWKRAVGHIDSMRNKWMMKQSMYTKSKDVEAQNLTLASTSRHPLEHENMMVGHENEFEMMQDQLTRGASDLEVVSIVGMGGIGKTTVANKIICDPFVMSCFDIRAKVTISQEYRVRNVLLRLLSSISGKADQTYEEQVDWQLADQLQKLLKGPRYLVVIDDIWTTRAWDNIKRCFPDCNCRSRILMTTRNMEVAEYASSGRPPYQMRLMNFDESWSLLYEKVFARRFFPHAFEQLGKQIASKCKGLPLMIVVIAGLLSKIGIRLDGWRSVAENVSSVVSTDLDVQCMRVLALSYHHLPHHLRACFLYFALFPEDKLIFVNKLVKLWAAEGFLKVDETKSMEQVAKQSLKDLVDRSLVFIQRVSSFDGKIKACGIHDVIRELCLREARKINFVKVIMDNQNPSEQARHFSTKRVRISIQSKQSKIVVNQLSMVRNNDSCSILLFIDDPFSSRMIQALKRFKVLRVLDLASLTLNAFPSCIVELFHLRYLALSVYSSTNDQGIDIPPSIASLQYLQTLILKFPTSFAWKYSRPFILPSEVFKMSQLRHLSLDWSYLKQHESIERSWLLRNLQCLSGWNHLSCTFHDLND</sequence>
<evidence type="ECO:0000256" key="13">
    <source>
        <dbReference type="ARBA" id="ARBA00023136"/>
    </source>
</evidence>
<evidence type="ECO:0000313" key="17">
    <source>
        <dbReference type="EMBL" id="KAH0774150.1"/>
    </source>
</evidence>
<dbReference type="InterPro" id="IPR058922">
    <property type="entry name" value="WHD_DRP"/>
</dbReference>
<evidence type="ECO:0000256" key="10">
    <source>
        <dbReference type="ARBA" id="ARBA00022821"/>
    </source>
</evidence>
<dbReference type="CDD" id="cd14798">
    <property type="entry name" value="RX-CC_like"/>
    <property type="match status" value="1"/>
</dbReference>
<keyword evidence="9" id="KW-0547">Nucleotide-binding</keyword>
<keyword evidence="5" id="KW-0963">Cytoplasm</keyword>
<keyword evidence="8" id="KW-0677">Repeat</keyword>
<feature type="domain" description="NB-ARC" evidence="14">
    <location>
        <begin position="198"/>
        <end position="369"/>
    </location>
</feature>
<evidence type="ECO:0000256" key="8">
    <source>
        <dbReference type="ARBA" id="ARBA00022737"/>
    </source>
</evidence>
<dbReference type="InterPro" id="IPR002182">
    <property type="entry name" value="NB-ARC"/>
</dbReference>
<comment type="caution">
    <text evidence="17">The sequence shown here is derived from an EMBL/GenBank/DDBJ whole genome shotgun (WGS) entry which is preliminary data.</text>
</comment>
<reference evidence="17 18" key="1">
    <citation type="journal article" date="2021" name="bioRxiv">
        <title>Chromosome-scale and haplotype-resolved genome assembly of a tetraploid potato cultivar.</title>
        <authorList>
            <person name="Sun H."/>
            <person name="Jiao W.-B."/>
            <person name="Krause K."/>
            <person name="Campoy J.A."/>
            <person name="Goel M."/>
            <person name="Folz-Donahue K."/>
            <person name="Kukat C."/>
            <person name="Huettel B."/>
            <person name="Schneeberger K."/>
        </authorList>
    </citation>
    <scope>NUCLEOTIDE SEQUENCE [LARGE SCALE GENOMIC DNA]</scope>
    <source>
        <strain evidence="17">SolTubOtavaFocal</strain>
        <tissue evidence="17">Leaves</tissue>
    </source>
</reference>
<evidence type="ECO:0000256" key="11">
    <source>
        <dbReference type="ARBA" id="ARBA00022840"/>
    </source>
</evidence>
<gene>
    <name evidence="17" type="ORF">KY290_011287</name>
</gene>
<evidence type="ECO:0000256" key="4">
    <source>
        <dbReference type="ARBA" id="ARBA00008894"/>
    </source>
</evidence>
<keyword evidence="18" id="KW-1185">Reference proteome</keyword>
<feature type="domain" description="Disease resistance R13L4/SHOC-2-like LRR" evidence="16">
    <location>
        <begin position="595"/>
        <end position="716"/>
    </location>
</feature>
<dbReference type="Gene3D" id="3.40.50.300">
    <property type="entry name" value="P-loop containing nucleotide triphosphate hydrolases"/>
    <property type="match status" value="1"/>
</dbReference>
<comment type="similarity">
    <text evidence="4">Belongs to the disease resistance NB-LRR family.</text>
</comment>
<evidence type="ECO:0000259" key="14">
    <source>
        <dbReference type="Pfam" id="PF00931"/>
    </source>
</evidence>
<dbReference type="InterPro" id="IPR038005">
    <property type="entry name" value="RX-like_CC"/>
</dbReference>
<dbReference type="Pfam" id="PF23559">
    <property type="entry name" value="WHD_DRP"/>
    <property type="match status" value="1"/>
</dbReference>
<evidence type="ECO:0000256" key="9">
    <source>
        <dbReference type="ARBA" id="ARBA00022741"/>
    </source>
</evidence>
<proteinExistence type="inferred from homology"/>
<dbReference type="PANTHER" id="PTHR23155:SF1152">
    <property type="entry name" value="AAA+ ATPASE DOMAIN-CONTAINING PROTEIN"/>
    <property type="match status" value="1"/>
</dbReference>
<keyword evidence="12" id="KW-0175">Coiled coil</keyword>
<dbReference type="PRINTS" id="PR00364">
    <property type="entry name" value="DISEASERSIST"/>
</dbReference>
<dbReference type="InterPro" id="IPR044974">
    <property type="entry name" value="Disease_R_plants"/>
</dbReference>
<dbReference type="InterPro" id="IPR042197">
    <property type="entry name" value="Apaf_helical"/>
</dbReference>
<protein>
    <recommendedName>
        <fullName evidence="19">NB-ARC domain-containing protein</fullName>
    </recommendedName>
</protein>
<evidence type="ECO:0000256" key="3">
    <source>
        <dbReference type="ARBA" id="ARBA00004496"/>
    </source>
</evidence>
<evidence type="ECO:0000259" key="15">
    <source>
        <dbReference type="Pfam" id="PF23559"/>
    </source>
</evidence>
<dbReference type="Gene3D" id="1.20.5.4130">
    <property type="match status" value="1"/>
</dbReference>